<proteinExistence type="predicted"/>
<dbReference type="AlphaFoldDB" id="A0A8J3J481"/>
<gene>
    <name evidence="1" type="ORF">KSF_104790</name>
</gene>
<evidence type="ECO:0000313" key="2">
    <source>
        <dbReference type="Proteomes" id="UP000597444"/>
    </source>
</evidence>
<name>A0A8J3J481_9CHLR</name>
<protein>
    <submittedName>
        <fullName evidence="1">Uncharacterized protein</fullName>
    </submittedName>
</protein>
<organism evidence="1 2">
    <name type="scientific">Reticulibacter mediterranei</name>
    <dbReference type="NCBI Taxonomy" id="2778369"/>
    <lineage>
        <taxon>Bacteria</taxon>
        <taxon>Bacillati</taxon>
        <taxon>Chloroflexota</taxon>
        <taxon>Ktedonobacteria</taxon>
        <taxon>Ktedonobacterales</taxon>
        <taxon>Reticulibacteraceae</taxon>
        <taxon>Reticulibacter</taxon>
    </lineage>
</organism>
<reference evidence="1" key="1">
    <citation type="submission" date="2020-10" db="EMBL/GenBank/DDBJ databases">
        <title>Taxonomic study of unclassified bacteria belonging to the class Ktedonobacteria.</title>
        <authorList>
            <person name="Yabe S."/>
            <person name="Wang C.M."/>
            <person name="Zheng Y."/>
            <person name="Sakai Y."/>
            <person name="Cavaletti L."/>
            <person name="Monciardini P."/>
            <person name="Donadio S."/>
        </authorList>
    </citation>
    <scope>NUCLEOTIDE SEQUENCE</scope>
    <source>
        <strain evidence="1">ID150040</strain>
    </source>
</reference>
<evidence type="ECO:0000313" key="1">
    <source>
        <dbReference type="EMBL" id="GHP00432.1"/>
    </source>
</evidence>
<keyword evidence="2" id="KW-1185">Reference proteome</keyword>
<sequence>MILLTFPESKSFLSNLFTTFHADPFDGKRFLQIQNYPFLGFTLMRLDFTQKNAGVLPHLLISHT</sequence>
<dbReference type="EMBL" id="BNJK01000002">
    <property type="protein sequence ID" value="GHP00432.1"/>
    <property type="molecule type" value="Genomic_DNA"/>
</dbReference>
<dbReference type="Proteomes" id="UP000597444">
    <property type="component" value="Unassembled WGS sequence"/>
</dbReference>
<comment type="caution">
    <text evidence="1">The sequence shown here is derived from an EMBL/GenBank/DDBJ whole genome shotgun (WGS) entry which is preliminary data.</text>
</comment>
<accession>A0A8J3J481</accession>